<dbReference type="AlphaFoldDB" id="A0A8S4PYK5"/>
<gene>
    <name evidence="2" type="ORF">OFUS_LOCUS22088</name>
</gene>
<dbReference type="OrthoDB" id="6146813at2759"/>
<reference evidence="2" key="1">
    <citation type="submission" date="2022-03" db="EMBL/GenBank/DDBJ databases">
        <authorList>
            <person name="Martin C."/>
        </authorList>
    </citation>
    <scope>NUCLEOTIDE SEQUENCE</scope>
</reference>
<dbReference type="PANTHER" id="PTHR46599:SF3">
    <property type="entry name" value="PIGGYBAC TRANSPOSABLE ELEMENT-DERIVED PROTEIN 4"/>
    <property type="match status" value="1"/>
</dbReference>
<proteinExistence type="predicted"/>
<dbReference type="EMBL" id="CAIIXF020000010">
    <property type="protein sequence ID" value="CAH1797874.1"/>
    <property type="molecule type" value="Genomic_DNA"/>
</dbReference>
<evidence type="ECO:0000313" key="2">
    <source>
        <dbReference type="EMBL" id="CAH1797874.1"/>
    </source>
</evidence>
<evidence type="ECO:0000259" key="1">
    <source>
        <dbReference type="Pfam" id="PF13843"/>
    </source>
</evidence>
<dbReference type="Pfam" id="PF13843">
    <property type="entry name" value="DDE_Tnp_1_7"/>
    <property type="match status" value="1"/>
</dbReference>
<feature type="domain" description="PiggyBac transposable element-derived protein" evidence="1">
    <location>
        <begin position="3"/>
        <end position="91"/>
    </location>
</feature>
<name>A0A8S4PYK5_OWEFU</name>
<dbReference type="InterPro" id="IPR029526">
    <property type="entry name" value="PGBD"/>
</dbReference>
<comment type="caution">
    <text evidence="2">The sequence shown here is derived from an EMBL/GenBank/DDBJ whole genome shotgun (WGS) entry which is preliminary data.</text>
</comment>
<accession>A0A8S4PYK5</accession>
<keyword evidence="3" id="KW-1185">Reference proteome</keyword>
<evidence type="ECO:0000313" key="3">
    <source>
        <dbReference type="Proteomes" id="UP000749559"/>
    </source>
</evidence>
<organism evidence="2 3">
    <name type="scientific">Owenia fusiformis</name>
    <name type="common">Polychaete worm</name>
    <dbReference type="NCBI Taxonomy" id="6347"/>
    <lineage>
        <taxon>Eukaryota</taxon>
        <taxon>Metazoa</taxon>
        <taxon>Spiralia</taxon>
        <taxon>Lophotrochozoa</taxon>
        <taxon>Annelida</taxon>
        <taxon>Polychaeta</taxon>
        <taxon>Sedentaria</taxon>
        <taxon>Canalipalpata</taxon>
        <taxon>Sabellida</taxon>
        <taxon>Oweniida</taxon>
        <taxon>Oweniidae</taxon>
        <taxon>Owenia</taxon>
    </lineage>
</organism>
<sequence>MDTKPVLFISNFHGATDMGSVQRKPTAQEANGQRRQQAKIVPKIVSDYQAYYKGVDLYDQMVGYYMLPHRSKKWWRRMFFYGLSTGVHNSYICAKANLTHHDLNEQPFLKWDSEGLPGRPY</sequence>
<dbReference type="Proteomes" id="UP000749559">
    <property type="component" value="Unassembled WGS sequence"/>
</dbReference>
<dbReference type="PANTHER" id="PTHR46599">
    <property type="entry name" value="PIGGYBAC TRANSPOSABLE ELEMENT-DERIVED PROTEIN 4"/>
    <property type="match status" value="1"/>
</dbReference>
<protein>
    <recommendedName>
        <fullName evidence="1">PiggyBac transposable element-derived protein domain-containing protein</fullName>
    </recommendedName>
</protein>